<gene>
    <name evidence="2" type="ORF">AALO_G00152480</name>
</gene>
<comment type="caution">
    <text evidence="2">The sequence shown here is derived from an EMBL/GenBank/DDBJ whole genome shotgun (WGS) entry which is preliminary data.</text>
</comment>
<feature type="region of interest" description="Disordered" evidence="1">
    <location>
        <begin position="1"/>
        <end position="64"/>
    </location>
</feature>
<dbReference type="InterPro" id="IPR039889">
    <property type="entry name" value="CCD33"/>
</dbReference>
<dbReference type="AlphaFoldDB" id="A0AAV6GEW4"/>
<evidence type="ECO:0000256" key="1">
    <source>
        <dbReference type="SAM" id="MobiDB-lite"/>
    </source>
</evidence>
<evidence type="ECO:0000313" key="2">
    <source>
        <dbReference type="EMBL" id="KAG5273539.1"/>
    </source>
</evidence>
<organism evidence="2 3">
    <name type="scientific">Alosa alosa</name>
    <name type="common">allis shad</name>
    <dbReference type="NCBI Taxonomy" id="278164"/>
    <lineage>
        <taxon>Eukaryota</taxon>
        <taxon>Metazoa</taxon>
        <taxon>Chordata</taxon>
        <taxon>Craniata</taxon>
        <taxon>Vertebrata</taxon>
        <taxon>Euteleostomi</taxon>
        <taxon>Actinopterygii</taxon>
        <taxon>Neopterygii</taxon>
        <taxon>Teleostei</taxon>
        <taxon>Clupei</taxon>
        <taxon>Clupeiformes</taxon>
        <taxon>Clupeoidei</taxon>
        <taxon>Clupeidae</taxon>
        <taxon>Alosa</taxon>
    </lineage>
</organism>
<name>A0AAV6GEW4_9TELE</name>
<dbReference type="PANTHER" id="PTHR21623">
    <property type="entry name" value="SPERIOLIN-BINDING FACTOR"/>
    <property type="match status" value="1"/>
</dbReference>
<sequence>MNAALQRGDGGKTELAGDQAEVGQSEGQLSRSLVPLEKATGSSEACGRRSRGVTDGTLQPTHSPSWEETLAVELQDEQARGDVLVLKVADSGSRELLAYYRLPVAHLRPFQHYHLELVQAHPVVPSGVRLFVSVVLKSSILPRQPCFSFTAFEVLLEAMTDPLKHPVGPLLAVARIVADYDLYRDTILLHSPSLAGIAVTLIPFPDPPESAFSLLPLTTHGRPQVR</sequence>
<protein>
    <submittedName>
        <fullName evidence="2">Uncharacterized protein</fullName>
    </submittedName>
</protein>
<accession>A0AAV6GEW4</accession>
<dbReference type="Proteomes" id="UP000823561">
    <property type="component" value="Chromosome 11"/>
</dbReference>
<evidence type="ECO:0000313" key="3">
    <source>
        <dbReference type="Proteomes" id="UP000823561"/>
    </source>
</evidence>
<dbReference type="GO" id="GO:0005777">
    <property type="term" value="C:peroxisome"/>
    <property type="evidence" value="ECO:0007669"/>
    <property type="project" value="TreeGrafter"/>
</dbReference>
<reference evidence="2" key="1">
    <citation type="submission" date="2020-10" db="EMBL/GenBank/DDBJ databases">
        <title>Chromosome-scale genome assembly of the Allis shad, Alosa alosa.</title>
        <authorList>
            <person name="Margot Z."/>
            <person name="Christophe K."/>
            <person name="Cabau C."/>
            <person name="Louis A."/>
            <person name="Berthelot C."/>
            <person name="Parey E."/>
            <person name="Roest Crollius H."/>
            <person name="Montfort J."/>
            <person name="Robinson-Rechavi M."/>
            <person name="Bucao C."/>
            <person name="Bouchez O."/>
            <person name="Gislard M."/>
            <person name="Lluch J."/>
            <person name="Milhes M."/>
            <person name="Lampietro C."/>
            <person name="Lopez Roques C."/>
            <person name="Donnadieu C."/>
            <person name="Braasch I."/>
            <person name="Desvignes T."/>
            <person name="Postlethwait J."/>
            <person name="Bobe J."/>
            <person name="Guiguen Y."/>
        </authorList>
    </citation>
    <scope>NUCLEOTIDE SEQUENCE</scope>
    <source>
        <strain evidence="2">M-15738</strain>
        <tissue evidence="2">Blood</tissue>
    </source>
</reference>
<dbReference type="InterPro" id="IPR035892">
    <property type="entry name" value="C2_domain_sf"/>
</dbReference>
<proteinExistence type="predicted"/>
<keyword evidence="3" id="KW-1185">Reference proteome</keyword>
<dbReference type="PANTHER" id="PTHR21623:SF2">
    <property type="entry name" value="COILED-COIL DOMAIN-CONTAINING PROTEIN 33"/>
    <property type="match status" value="1"/>
</dbReference>
<dbReference type="SUPFAM" id="SSF49562">
    <property type="entry name" value="C2 domain (Calcium/lipid-binding domain, CaLB)"/>
    <property type="match status" value="1"/>
</dbReference>
<dbReference type="EMBL" id="JADWDJ010000011">
    <property type="protein sequence ID" value="KAG5273539.1"/>
    <property type="molecule type" value="Genomic_DNA"/>
</dbReference>